<sequence>MKSKLSRRGLVVGAVGGVTVVGLGVAGLVGSVRSTDVARAILNRVVGPLRMADTHLDAVIYVFEQRDPLPTGWKGALLRLAEAIPGGVAALAKAPGPGRRHGEIERGLLTTFMMTTNYLEEGAAPSAEILFTGVRDACSSPFAVLTPP</sequence>
<dbReference type="PROSITE" id="PS51318">
    <property type="entry name" value="TAT"/>
    <property type="match status" value="1"/>
</dbReference>
<gene>
    <name evidence="1" type="ORF">ABOZ73_06625</name>
</gene>
<protein>
    <submittedName>
        <fullName evidence="1">Uncharacterized protein</fullName>
    </submittedName>
</protein>
<dbReference type="RefSeq" id="WP_369061725.1">
    <property type="nucleotide sequence ID" value="NZ_CP158375.1"/>
</dbReference>
<reference evidence="1" key="1">
    <citation type="submission" date="2024-06" db="EMBL/GenBank/DDBJ databases">
        <title>Caulobacter inopinatus, sp. nov.</title>
        <authorList>
            <person name="Donachie S.P."/>
        </authorList>
    </citation>
    <scope>NUCLEOTIDE SEQUENCE</scope>
    <source>
        <strain evidence="1">73W</strain>
    </source>
</reference>
<organism evidence="1">
    <name type="scientific">Caulobacter sp. 73W</name>
    <dbReference type="NCBI Taxonomy" id="3161137"/>
    <lineage>
        <taxon>Bacteria</taxon>
        <taxon>Pseudomonadati</taxon>
        <taxon>Pseudomonadota</taxon>
        <taxon>Alphaproteobacteria</taxon>
        <taxon>Caulobacterales</taxon>
        <taxon>Caulobacteraceae</taxon>
        <taxon>Caulobacter</taxon>
    </lineage>
</organism>
<evidence type="ECO:0000313" key="1">
    <source>
        <dbReference type="EMBL" id="XDO98085.1"/>
    </source>
</evidence>
<dbReference type="InterPro" id="IPR006311">
    <property type="entry name" value="TAT_signal"/>
</dbReference>
<accession>A0AB39KWR1</accession>
<dbReference type="EMBL" id="CP158375">
    <property type="protein sequence ID" value="XDO98085.1"/>
    <property type="molecule type" value="Genomic_DNA"/>
</dbReference>
<name>A0AB39KWR1_9CAUL</name>
<dbReference type="AlphaFoldDB" id="A0AB39KWR1"/>
<proteinExistence type="predicted"/>